<dbReference type="AlphaFoldDB" id="A0A7G9L8F8"/>
<protein>
    <submittedName>
        <fullName evidence="7">JAB domain-containing protein</fullName>
    </submittedName>
</protein>
<gene>
    <name evidence="7" type="ORF">H9W90_11990</name>
</gene>
<sequence length="154" mass="17328">MNTLPSTELLGSSQIEIHYTRPPLSDIYHVTHSRSASAILRKHINESQLDFRETFWVISLSNSNRVIGITEIATGTPTKVLINKRYIFQIALLTNASGIIIAHNHPSGKLESSRCDRAITQDIKKLAFLMEITLLDHLIITSESYYSMADEGEM</sequence>
<keyword evidence="8" id="KW-1185">Reference proteome</keyword>
<dbReference type="PROSITE" id="PS01302">
    <property type="entry name" value="UPF0758"/>
    <property type="match status" value="1"/>
</dbReference>
<dbReference type="Gene3D" id="3.40.140.10">
    <property type="entry name" value="Cytidine Deaminase, domain 2"/>
    <property type="match status" value="1"/>
</dbReference>
<organism evidence="7 8">
    <name type="scientific">Polaribacter pectinis</name>
    <dbReference type="NCBI Taxonomy" id="2738844"/>
    <lineage>
        <taxon>Bacteria</taxon>
        <taxon>Pseudomonadati</taxon>
        <taxon>Bacteroidota</taxon>
        <taxon>Flavobacteriia</taxon>
        <taxon>Flavobacteriales</taxon>
        <taxon>Flavobacteriaceae</taxon>
    </lineage>
</organism>
<dbReference type="CDD" id="cd08071">
    <property type="entry name" value="MPN_DUF2466"/>
    <property type="match status" value="1"/>
</dbReference>
<evidence type="ECO:0000313" key="8">
    <source>
        <dbReference type="Proteomes" id="UP000515808"/>
    </source>
</evidence>
<keyword evidence="1" id="KW-0645">Protease</keyword>
<evidence type="ECO:0000256" key="3">
    <source>
        <dbReference type="ARBA" id="ARBA00022801"/>
    </source>
</evidence>
<dbReference type="InterPro" id="IPR020891">
    <property type="entry name" value="UPF0758_CS"/>
</dbReference>
<proteinExistence type="predicted"/>
<accession>A0A7G9L8F8</accession>
<dbReference type="Pfam" id="PF04002">
    <property type="entry name" value="RadC"/>
    <property type="match status" value="1"/>
</dbReference>
<keyword evidence="2" id="KW-0479">Metal-binding</keyword>
<evidence type="ECO:0000256" key="5">
    <source>
        <dbReference type="ARBA" id="ARBA00023049"/>
    </source>
</evidence>
<keyword evidence="5" id="KW-0482">Metalloprotease</keyword>
<dbReference type="InterPro" id="IPR025657">
    <property type="entry name" value="RadC_JAB"/>
</dbReference>
<dbReference type="InterPro" id="IPR001405">
    <property type="entry name" value="UPF0758"/>
</dbReference>
<evidence type="ECO:0000313" key="7">
    <source>
        <dbReference type="EMBL" id="QNM84907.1"/>
    </source>
</evidence>
<evidence type="ECO:0000259" key="6">
    <source>
        <dbReference type="PROSITE" id="PS50249"/>
    </source>
</evidence>
<feature type="domain" description="MPN" evidence="6">
    <location>
        <begin position="32"/>
        <end position="154"/>
    </location>
</feature>
<keyword evidence="3" id="KW-0378">Hydrolase</keyword>
<dbReference type="EMBL" id="CP060695">
    <property type="protein sequence ID" value="QNM84907.1"/>
    <property type="molecule type" value="Genomic_DNA"/>
</dbReference>
<dbReference type="GO" id="GO:0008237">
    <property type="term" value="F:metallopeptidase activity"/>
    <property type="evidence" value="ECO:0007669"/>
    <property type="project" value="UniProtKB-KW"/>
</dbReference>
<evidence type="ECO:0000256" key="4">
    <source>
        <dbReference type="ARBA" id="ARBA00022833"/>
    </source>
</evidence>
<dbReference type="GO" id="GO:0046872">
    <property type="term" value="F:metal ion binding"/>
    <property type="evidence" value="ECO:0007669"/>
    <property type="project" value="UniProtKB-KW"/>
</dbReference>
<dbReference type="PROSITE" id="PS50249">
    <property type="entry name" value="MPN"/>
    <property type="match status" value="1"/>
</dbReference>
<evidence type="ECO:0000256" key="2">
    <source>
        <dbReference type="ARBA" id="ARBA00022723"/>
    </source>
</evidence>
<evidence type="ECO:0000256" key="1">
    <source>
        <dbReference type="ARBA" id="ARBA00022670"/>
    </source>
</evidence>
<keyword evidence="4" id="KW-0862">Zinc</keyword>
<dbReference type="InterPro" id="IPR037518">
    <property type="entry name" value="MPN"/>
</dbReference>
<dbReference type="KEGG" id="ppec:H9W90_11990"/>
<dbReference type="RefSeq" id="WP_187481827.1">
    <property type="nucleotide sequence ID" value="NZ_CP060695.1"/>
</dbReference>
<dbReference type="PANTHER" id="PTHR30471:SF3">
    <property type="entry name" value="UPF0758 PROTEIN YEES-RELATED"/>
    <property type="match status" value="1"/>
</dbReference>
<dbReference type="PANTHER" id="PTHR30471">
    <property type="entry name" value="DNA REPAIR PROTEIN RADC"/>
    <property type="match status" value="1"/>
</dbReference>
<dbReference type="GO" id="GO:0006508">
    <property type="term" value="P:proteolysis"/>
    <property type="evidence" value="ECO:0007669"/>
    <property type="project" value="UniProtKB-KW"/>
</dbReference>
<name>A0A7G9L8F8_9FLAO</name>
<dbReference type="Proteomes" id="UP000515808">
    <property type="component" value="Chromosome"/>
</dbReference>
<reference evidence="7 8" key="1">
    <citation type="submission" date="2020-08" db="EMBL/GenBank/DDBJ databases">
        <title>Polaribacter sp. L12M9 isolated from gut of the Korean scallop.</title>
        <authorList>
            <person name="Jeong Y.S."/>
        </authorList>
    </citation>
    <scope>NUCLEOTIDE SEQUENCE [LARGE SCALE GENOMIC DNA]</scope>
    <source>
        <strain evidence="7 8">L12M9</strain>
    </source>
</reference>